<keyword evidence="3" id="KW-1185">Reference proteome</keyword>
<protein>
    <recommendedName>
        <fullName evidence="4">Secreted protein</fullName>
    </recommendedName>
</protein>
<proteinExistence type="predicted"/>
<feature type="chain" id="PRO_5035453784" description="Secreted protein" evidence="1">
    <location>
        <begin position="21"/>
        <end position="77"/>
    </location>
</feature>
<organism evidence="2 3">
    <name type="scientific">Plectosphaerella cucumerina</name>
    <dbReference type="NCBI Taxonomy" id="40658"/>
    <lineage>
        <taxon>Eukaryota</taxon>
        <taxon>Fungi</taxon>
        <taxon>Dikarya</taxon>
        <taxon>Ascomycota</taxon>
        <taxon>Pezizomycotina</taxon>
        <taxon>Sordariomycetes</taxon>
        <taxon>Hypocreomycetidae</taxon>
        <taxon>Glomerellales</taxon>
        <taxon>Plectosphaerellaceae</taxon>
        <taxon>Plectosphaerella</taxon>
    </lineage>
</organism>
<dbReference type="AlphaFoldDB" id="A0A8K0X786"/>
<name>A0A8K0X786_9PEZI</name>
<dbReference type="EMBL" id="JAGPXD010000002">
    <property type="protein sequence ID" value="KAH7369135.1"/>
    <property type="molecule type" value="Genomic_DNA"/>
</dbReference>
<evidence type="ECO:0008006" key="4">
    <source>
        <dbReference type="Google" id="ProtNLM"/>
    </source>
</evidence>
<evidence type="ECO:0000313" key="3">
    <source>
        <dbReference type="Proteomes" id="UP000813385"/>
    </source>
</evidence>
<comment type="caution">
    <text evidence="2">The sequence shown here is derived from an EMBL/GenBank/DDBJ whole genome shotgun (WGS) entry which is preliminary data.</text>
</comment>
<feature type="non-terminal residue" evidence="2">
    <location>
        <position position="1"/>
    </location>
</feature>
<evidence type="ECO:0000313" key="2">
    <source>
        <dbReference type="EMBL" id="KAH7369135.1"/>
    </source>
</evidence>
<feature type="signal peptide" evidence="1">
    <location>
        <begin position="1"/>
        <end position="20"/>
    </location>
</feature>
<keyword evidence="1" id="KW-0732">Signal</keyword>
<gene>
    <name evidence="2" type="ORF">B0T11DRAFT_278274</name>
</gene>
<evidence type="ECO:0000256" key="1">
    <source>
        <dbReference type="SAM" id="SignalP"/>
    </source>
</evidence>
<accession>A0A8K0X786</accession>
<reference evidence="2" key="1">
    <citation type="journal article" date="2021" name="Nat. Commun.">
        <title>Genetic determinants of endophytism in the Arabidopsis root mycobiome.</title>
        <authorList>
            <person name="Mesny F."/>
            <person name="Miyauchi S."/>
            <person name="Thiergart T."/>
            <person name="Pickel B."/>
            <person name="Atanasova L."/>
            <person name="Karlsson M."/>
            <person name="Huettel B."/>
            <person name="Barry K.W."/>
            <person name="Haridas S."/>
            <person name="Chen C."/>
            <person name="Bauer D."/>
            <person name="Andreopoulos W."/>
            <person name="Pangilinan J."/>
            <person name="LaButti K."/>
            <person name="Riley R."/>
            <person name="Lipzen A."/>
            <person name="Clum A."/>
            <person name="Drula E."/>
            <person name="Henrissat B."/>
            <person name="Kohler A."/>
            <person name="Grigoriev I.V."/>
            <person name="Martin F.M."/>
            <person name="Hacquard S."/>
        </authorList>
    </citation>
    <scope>NUCLEOTIDE SEQUENCE</scope>
    <source>
        <strain evidence="2">MPI-CAGE-AT-0016</strain>
    </source>
</reference>
<sequence length="77" mass="8076">MPAAVHVPLFLVLTRLRISASLLLRELSTSRHLSSGPAPKDVAPLQGVACPVLGLHSLGLRALEANLEAGAWLLCEG</sequence>
<dbReference type="Proteomes" id="UP000813385">
    <property type="component" value="Unassembled WGS sequence"/>
</dbReference>